<organism evidence="1 2">
    <name type="scientific">Melastoma candidum</name>
    <dbReference type="NCBI Taxonomy" id="119954"/>
    <lineage>
        <taxon>Eukaryota</taxon>
        <taxon>Viridiplantae</taxon>
        <taxon>Streptophyta</taxon>
        <taxon>Embryophyta</taxon>
        <taxon>Tracheophyta</taxon>
        <taxon>Spermatophyta</taxon>
        <taxon>Magnoliopsida</taxon>
        <taxon>eudicotyledons</taxon>
        <taxon>Gunneridae</taxon>
        <taxon>Pentapetalae</taxon>
        <taxon>rosids</taxon>
        <taxon>malvids</taxon>
        <taxon>Myrtales</taxon>
        <taxon>Melastomataceae</taxon>
        <taxon>Melastomatoideae</taxon>
        <taxon>Melastomateae</taxon>
        <taxon>Melastoma</taxon>
    </lineage>
</organism>
<name>A0ACB9S3A4_9MYRT</name>
<comment type="caution">
    <text evidence="1">The sequence shown here is derived from an EMBL/GenBank/DDBJ whole genome shotgun (WGS) entry which is preliminary data.</text>
</comment>
<dbReference type="Proteomes" id="UP001057402">
    <property type="component" value="Chromosome 2"/>
</dbReference>
<evidence type="ECO:0000313" key="1">
    <source>
        <dbReference type="EMBL" id="KAI4385619.1"/>
    </source>
</evidence>
<reference evidence="2" key="1">
    <citation type="journal article" date="2023" name="Front. Plant Sci.">
        <title>Chromosomal-level genome assembly of Melastoma candidum provides insights into trichome evolution.</title>
        <authorList>
            <person name="Zhong Y."/>
            <person name="Wu W."/>
            <person name="Sun C."/>
            <person name="Zou P."/>
            <person name="Liu Y."/>
            <person name="Dai S."/>
            <person name="Zhou R."/>
        </authorList>
    </citation>
    <scope>NUCLEOTIDE SEQUENCE [LARGE SCALE GENOMIC DNA]</scope>
</reference>
<proteinExistence type="predicted"/>
<sequence length="322" mass="35212">MDEALNLIHVGCERARDLELSLPTMASQPDLLSSSCQDIMDIFSAAKQRIDCLFADSLQWHPHVQQDPLCTSLGPGISIPPSNRLGGTRTERRDEGTGDVAMGGDIHDIPAADVSQGGEPSTLSRRRNNRRGIPRSSDEERRTFLVSASRIGNPEIPPDDGYTWRKYGQKEILGSRFPRGYFRCTHQKLYQCPAKKLVQRLDHDPSTFEVTYRHHHTCHMSSTAPSAVHPPSLQHLITSQDTTTHVLTAAPTQASITSAAGPSSNAWMPTAFDIGGMNVGGDIAGPSTIGDPELNYGEGHSGGLDPGFFSYSEEHWKGEDQK</sequence>
<accession>A0ACB9S3A4</accession>
<protein>
    <submittedName>
        <fullName evidence="1">Uncharacterized protein</fullName>
    </submittedName>
</protein>
<dbReference type="EMBL" id="CM042881">
    <property type="protein sequence ID" value="KAI4385619.1"/>
    <property type="molecule type" value="Genomic_DNA"/>
</dbReference>
<gene>
    <name evidence="1" type="ORF">MLD38_003622</name>
</gene>
<evidence type="ECO:0000313" key="2">
    <source>
        <dbReference type="Proteomes" id="UP001057402"/>
    </source>
</evidence>
<keyword evidence="2" id="KW-1185">Reference proteome</keyword>